<dbReference type="AlphaFoldDB" id="A0A918DAP2"/>
<dbReference type="SUPFAM" id="SSF46689">
    <property type="entry name" value="Homeodomain-like"/>
    <property type="match status" value="2"/>
</dbReference>
<dbReference type="GO" id="GO:0003700">
    <property type="term" value="F:DNA-binding transcription factor activity"/>
    <property type="evidence" value="ECO:0007669"/>
    <property type="project" value="InterPro"/>
</dbReference>
<dbReference type="PROSITE" id="PS01124">
    <property type="entry name" value="HTH_ARAC_FAMILY_2"/>
    <property type="match status" value="1"/>
</dbReference>
<reference evidence="5 6" key="1">
    <citation type="journal article" date="2014" name="Int. J. Syst. Evol. Microbiol.">
        <title>Complete genome sequence of Corynebacterium casei LMG S-19264T (=DSM 44701T), isolated from a smear-ripened cheese.</title>
        <authorList>
            <consortium name="US DOE Joint Genome Institute (JGI-PGF)"/>
            <person name="Walter F."/>
            <person name="Albersmeier A."/>
            <person name="Kalinowski J."/>
            <person name="Ruckert C."/>
        </authorList>
    </citation>
    <scope>NUCLEOTIDE SEQUENCE [LARGE SCALE GENOMIC DNA]</scope>
    <source>
        <strain evidence="5 6">CGMCC 4.7111</strain>
    </source>
</reference>
<dbReference type="InterPro" id="IPR018062">
    <property type="entry name" value="HTH_AraC-typ_CS"/>
</dbReference>
<dbReference type="Proteomes" id="UP000600365">
    <property type="component" value="Unassembled WGS sequence"/>
</dbReference>
<dbReference type="SMART" id="SM00342">
    <property type="entry name" value="HTH_ARAC"/>
    <property type="match status" value="1"/>
</dbReference>
<keyword evidence="1" id="KW-0805">Transcription regulation</keyword>
<accession>A0A918DAP2</accession>
<evidence type="ECO:0000313" key="5">
    <source>
        <dbReference type="EMBL" id="GGN91226.1"/>
    </source>
</evidence>
<evidence type="ECO:0000313" key="6">
    <source>
        <dbReference type="Proteomes" id="UP000600365"/>
    </source>
</evidence>
<evidence type="ECO:0000259" key="4">
    <source>
        <dbReference type="PROSITE" id="PS01124"/>
    </source>
</evidence>
<feature type="domain" description="HTH araC/xylS-type" evidence="4">
    <location>
        <begin position="202"/>
        <end position="300"/>
    </location>
</feature>
<dbReference type="InterPro" id="IPR032783">
    <property type="entry name" value="AraC_lig"/>
</dbReference>
<protein>
    <submittedName>
        <fullName evidence="5">AraC family transcriptional regulator</fullName>
    </submittedName>
</protein>
<dbReference type="InterPro" id="IPR009057">
    <property type="entry name" value="Homeodomain-like_sf"/>
</dbReference>
<dbReference type="GO" id="GO:0043565">
    <property type="term" value="F:sequence-specific DNA binding"/>
    <property type="evidence" value="ECO:0007669"/>
    <property type="project" value="InterPro"/>
</dbReference>
<dbReference type="InterPro" id="IPR018060">
    <property type="entry name" value="HTH_AraC"/>
</dbReference>
<keyword evidence="3" id="KW-0804">Transcription</keyword>
<dbReference type="Gene3D" id="1.10.10.60">
    <property type="entry name" value="Homeodomain-like"/>
    <property type="match status" value="2"/>
</dbReference>
<evidence type="ECO:0000256" key="3">
    <source>
        <dbReference type="ARBA" id="ARBA00023163"/>
    </source>
</evidence>
<dbReference type="PANTHER" id="PTHR46796">
    <property type="entry name" value="HTH-TYPE TRANSCRIPTIONAL ACTIVATOR RHAS-RELATED"/>
    <property type="match status" value="1"/>
</dbReference>
<dbReference type="PANTHER" id="PTHR46796:SF13">
    <property type="entry name" value="HTH-TYPE TRANSCRIPTIONAL ACTIVATOR RHAS"/>
    <property type="match status" value="1"/>
</dbReference>
<comment type="caution">
    <text evidence="5">The sequence shown here is derived from an EMBL/GenBank/DDBJ whole genome shotgun (WGS) entry which is preliminary data.</text>
</comment>
<dbReference type="InterPro" id="IPR050204">
    <property type="entry name" value="AraC_XylS_family_regulators"/>
</dbReference>
<keyword evidence="6" id="KW-1185">Reference proteome</keyword>
<sequence>MDPLEDVLALLDTCGHVSAGLVAGGDWAVDFPPPPGVKFNAVRRGRCLLEVDGVPESIALSEGDCFLLTRRRGFTLRSGPQVPAVAAGPLFARADAGVARAGDGDDVHLLGGRFSFGARAQELLLDGLPPVIHLSAGTGRAQAVRWVLDAIDEELRHRQMGATLVAEHLAIVMLVHVLRSHLASGAGTGPGWLAGLADPAVTAALACVHRDPAHPWTVAELARAGSVSRTVLATRFKKAVGQAPHEYLTAWRIELAAKRLRKGEDTIASIAHAVGYGSDSALSTAFKRVMGTSPRDYREQTESAEKVQMH</sequence>
<dbReference type="Pfam" id="PF12833">
    <property type="entry name" value="HTH_18"/>
    <property type="match status" value="1"/>
</dbReference>
<dbReference type="Pfam" id="PF12852">
    <property type="entry name" value="Cupin_6"/>
    <property type="match status" value="1"/>
</dbReference>
<evidence type="ECO:0000256" key="1">
    <source>
        <dbReference type="ARBA" id="ARBA00023015"/>
    </source>
</evidence>
<dbReference type="PROSITE" id="PS00041">
    <property type="entry name" value="HTH_ARAC_FAMILY_1"/>
    <property type="match status" value="1"/>
</dbReference>
<gene>
    <name evidence="5" type="ORF">GCM10011579_087890</name>
</gene>
<proteinExistence type="predicted"/>
<evidence type="ECO:0000256" key="2">
    <source>
        <dbReference type="ARBA" id="ARBA00023125"/>
    </source>
</evidence>
<keyword evidence="2" id="KW-0238">DNA-binding</keyword>
<name>A0A918DAP2_9ACTN</name>
<organism evidence="5 6">
    <name type="scientific">Streptomyces albiflavescens</name>
    <dbReference type="NCBI Taxonomy" id="1623582"/>
    <lineage>
        <taxon>Bacteria</taxon>
        <taxon>Bacillati</taxon>
        <taxon>Actinomycetota</taxon>
        <taxon>Actinomycetes</taxon>
        <taxon>Kitasatosporales</taxon>
        <taxon>Streptomycetaceae</taxon>
        <taxon>Streptomyces</taxon>
    </lineage>
</organism>
<dbReference type="RefSeq" id="WP_189191739.1">
    <property type="nucleotide sequence ID" value="NZ_BMMM01000025.1"/>
</dbReference>
<dbReference type="EMBL" id="BMMM01000025">
    <property type="protein sequence ID" value="GGN91226.1"/>
    <property type="molecule type" value="Genomic_DNA"/>
</dbReference>